<feature type="transmembrane region" description="Helical" evidence="10">
    <location>
        <begin position="218"/>
        <end position="236"/>
    </location>
</feature>
<keyword evidence="6 10" id="KW-1133">Transmembrane helix</keyword>
<feature type="region of interest" description="Disordered" evidence="9">
    <location>
        <begin position="375"/>
        <end position="397"/>
    </location>
</feature>
<feature type="compositionally biased region" description="Basic residues" evidence="9">
    <location>
        <begin position="386"/>
        <end position="397"/>
    </location>
</feature>
<feature type="transmembrane region" description="Helical" evidence="10">
    <location>
        <begin position="139"/>
        <end position="160"/>
    </location>
</feature>
<keyword evidence="8" id="KW-0813">Transport</keyword>
<dbReference type="InterPro" id="IPR000109">
    <property type="entry name" value="POT_fam"/>
</dbReference>
<dbReference type="SUPFAM" id="SSF103473">
    <property type="entry name" value="MFS general substrate transporter"/>
    <property type="match status" value="1"/>
</dbReference>
<dbReference type="GO" id="GO:0006857">
    <property type="term" value="P:oligopeptide transport"/>
    <property type="evidence" value="ECO:0007669"/>
    <property type="project" value="InterPro"/>
</dbReference>
<evidence type="ECO:0000256" key="10">
    <source>
        <dbReference type="SAM" id="Phobius"/>
    </source>
</evidence>
<dbReference type="Pfam" id="PF00854">
    <property type="entry name" value="PTR2"/>
    <property type="match status" value="1"/>
</dbReference>
<feature type="transmembrane region" description="Helical" evidence="10">
    <location>
        <begin position="304"/>
        <end position="327"/>
    </location>
</feature>
<evidence type="ECO:0000313" key="12">
    <source>
        <dbReference type="Proteomes" id="UP000472262"/>
    </source>
</evidence>
<dbReference type="PANTHER" id="PTHR11654">
    <property type="entry name" value="OLIGOPEPTIDE TRANSPORTER-RELATED"/>
    <property type="match status" value="1"/>
</dbReference>
<dbReference type="GO" id="GO:0015293">
    <property type="term" value="F:symporter activity"/>
    <property type="evidence" value="ECO:0007669"/>
    <property type="project" value="UniProtKB-KW"/>
</dbReference>
<dbReference type="Proteomes" id="UP000472262">
    <property type="component" value="Unassembled WGS sequence"/>
</dbReference>
<keyword evidence="3 8" id="KW-0812">Transmembrane</keyword>
<organism evidence="11 12">
    <name type="scientific">Sinocyclocheilus grahami</name>
    <name type="common">Dianchi golden-line fish</name>
    <name type="synonym">Barbus grahami</name>
    <dbReference type="NCBI Taxonomy" id="75366"/>
    <lineage>
        <taxon>Eukaryota</taxon>
        <taxon>Metazoa</taxon>
        <taxon>Chordata</taxon>
        <taxon>Craniata</taxon>
        <taxon>Vertebrata</taxon>
        <taxon>Euteleostomi</taxon>
        <taxon>Actinopterygii</taxon>
        <taxon>Neopterygii</taxon>
        <taxon>Teleostei</taxon>
        <taxon>Ostariophysi</taxon>
        <taxon>Cypriniformes</taxon>
        <taxon>Cyprinidae</taxon>
        <taxon>Cyprininae</taxon>
        <taxon>Sinocyclocheilus</taxon>
    </lineage>
</organism>
<accession>A0A672S686</accession>
<feature type="transmembrane region" description="Helical" evidence="10">
    <location>
        <begin position="26"/>
        <end position="48"/>
    </location>
</feature>
<feature type="transmembrane region" description="Helical" evidence="10">
    <location>
        <begin position="180"/>
        <end position="197"/>
    </location>
</feature>
<name>A0A672S686_SINGR</name>
<evidence type="ECO:0000256" key="6">
    <source>
        <dbReference type="ARBA" id="ARBA00022989"/>
    </source>
</evidence>
<evidence type="ECO:0000313" key="11">
    <source>
        <dbReference type="Ensembl" id="ENSSGRP00000097072.1"/>
    </source>
</evidence>
<sequence>MLSLIFLFHPPLLSVKDRGPEATRRFFNWFYWCINLGAIFSLGGVAYIQQNVSFFIGYIIPAVCLGVSLIIFALGRTVFITKPADGSAFSDMFRILASALCGQGPKEPSLLRPKPSLLDGAKVTYGGRFSEEKVEEVKVLVKILPVFLALIPYWTVYFQMCHLSCLTIIMMHVNAFRFPAAWLTMFDAVLILMLIPLKDKVVDPILKRKGLLPSPLKRIAVGMFFVMCSAVAAGILETKRLDIVHTQGPIPQSLSGVTYYAADLPIWWQVPQYVLIGVSEIFASIAGLEFAYSAAPRSMQSAIMGLFFFFSGIGSFVGSGLLAIVSLKTIGWMSSHKDFGNINECTLNYYFFLLAAIQGVTLLVFLIVSVKYDKQKPKAPPNHLPNIKRRSISKTRF</sequence>
<dbReference type="OMA" id="WIQIWNN"/>
<evidence type="ECO:0000256" key="2">
    <source>
        <dbReference type="ARBA" id="ARBA00005982"/>
    </source>
</evidence>
<evidence type="ECO:0000256" key="5">
    <source>
        <dbReference type="ARBA" id="ARBA00022856"/>
    </source>
</evidence>
<evidence type="ECO:0000256" key="4">
    <source>
        <dbReference type="ARBA" id="ARBA00022847"/>
    </source>
</evidence>
<evidence type="ECO:0000256" key="3">
    <source>
        <dbReference type="ARBA" id="ARBA00022692"/>
    </source>
</evidence>
<dbReference type="GO" id="GO:0016020">
    <property type="term" value="C:membrane"/>
    <property type="evidence" value="ECO:0007669"/>
    <property type="project" value="UniProtKB-SubCell"/>
</dbReference>
<reference evidence="11" key="2">
    <citation type="submission" date="2025-09" db="UniProtKB">
        <authorList>
            <consortium name="Ensembl"/>
        </authorList>
    </citation>
    <scope>IDENTIFICATION</scope>
</reference>
<dbReference type="InterPro" id="IPR036259">
    <property type="entry name" value="MFS_trans_sf"/>
</dbReference>
<evidence type="ECO:0000256" key="9">
    <source>
        <dbReference type="SAM" id="MobiDB-lite"/>
    </source>
</evidence>
<dbReference type="AlphaFoldDB" id="A0A672S686"/>
<keyword evidence="4" id="KW-0769">Symport</keyword>
<reference evidence="11" key="1">
    <citation type="submission" date="2025-08" db="UniProtKB">
        <authorList>
            <consortium name="Ensembl"/>
        </authorList>
    </citation>
    <scope>IDENTIFICATION</scope>
</reference>
<dbReference type="Gene3D" id="1.20.1250.20">
    <property type="entry name" value="MFS general substrate transporter like domains"/>
    <property type="match status" value="1"/>
</dbReference>
<comment type="similarity">
    <text evidence="2 8">Belongs to the major facilitator superfamily. Proton-dependent oligopeptide transporter (POT/PTR) (TC 2.A.17) family.</text>
</comment>
<dbReference type="InParanoid" id="A0A672S686"/>
<evidence type="ECO:0000256" key="1">
    <source>
        <dbReference type="ARBA" id="ARBA00004141"/>
    </source>
</evidence>
<proteinExistence type="inferred from homology"/>
<keyword evidence="7 10" id="KW-0472">Membrane</keyword>
<keyword evidence="5" id="KW-0571">Peptide transport</keyword>
<dbReference type="InterPro" id="IPR018456">
    <property type="entry name" value="PTR2_symporter_CS"/>
</dbReference>
<comment type="subcellular location">
    <subcellularLocation>
        <location evidence="1 8">Membrane</location>
        <topology evidence="1 8">Multi-pass membrane protein</topology>
    </subcellularLocation>
</comment>
<evidence type="ECO:0000256" key="8">
    <source>
        <dbReference type="RuleBase" id="RU003755"/>
    </source>
</evidence>
<feature type="transmembrane region" description="Helical" evidence="10">
    <location>
        <begin position="347"/>
        <end position="368"/>
    </location>
</feature>
<protein>
    <submittedName>
        <fullName evidence="11">Solute carrier family 15 member 4</fullName>
    </submittedName>
</protein>
<dbReference type="Ensembl" id="ENSSGRT00000103272.1">
    <property type="protein sequence ID" value="ENSSGRP00000097072.1"/>
    <property type="gene ID" value="ENSSGRG00000048449.1"/>
</dbReference>
<keyword evidence="5" id="KW-0653">Protein transport</keyword>
<evidence type="ECO:0000256" key="7">
    <source>
        <dbReference type="ARBA" id="ARBA00023136"/>
    </source>
</evidence>
<keyword evidence="12" id="KW-1185">Reference proteome</keyword>
<feature type="transmembrane region" description="Helical" evidence="10">
    <location>
        <begin position="54"/>
        <end position="74"/>
    </location>
</feature>
<feature type="transmembrane region" description="Helical" evidence="10">
    <location>
        <begin position="273"/>
        <end position="292"/>
    </location>
</feature>
<dbReference type="PROSITE" id="PS01023">
    <property type="entry name" value="PTR2_2"/>
    <property type="match status" value="1"/>
</dbReference>